<comment type="caution">
    <text evidence="1">The sequence shown here is derived from an EMBL/GenBank/DDBJ whole genome shotgun (WGS) entry which is preliminary data.</text>
</comment>
<evidence type="ECO:0000313" key="2">
    <source>
        <dbReference type="Proteomes" id="UP001500620"/>
    </source>
</evidence>
<accession>A0ABP8DAG6</accession>
<keyword evidence="2" id="KW-1185">Reference proteome</keyword>
<evidence type="ECO:0000313" key="1">
    <source>
        <dbReference type="EMBL" id="GAA4250868.1"/>
    </source>
</evidence>
<sequence>MDDWRLVRRYAVPEWMVAECAEARKRGDWRAACEAARVDVGFDEAGPAAELLAGFAPDLLRWHLPRSRSGSAALAAGMRYVLAPDGPVDPGTVVLEVRSPLWTSSSQRLTLDAVRAGEAARSVAASGPSSPGTATGRACRNGCASTGATCSGAWSTAAAGWCSPSSIRAWTPTCATSRAGPCCTGSTSSSTPSCCPACSPRVST</sequence>
<gene>
    <name evidence="1" type="ORF">GCM10022255_041250</name>
</gene>
<name>A0ABP8DAG6_9ACTN</name>
<proteinExistence type="predicted"/>
<dbReference type="EMBL" id="BAABAT010000010">
    <property type="protein sequence ID" value="GAA4250868.1"/>
    <property type="molecule type" value="Genomic_DNA"/>
</dbReference>
<organism evidence="1 2">
    <name type="scientific">Dactylosporangium darangshiense</name>
    <dbReference type="NCBI Taxonomy" id="579108"/>
    <lineage>
        <taxon>Bacteria</taxon>
        <taxon>Bacillati</taxon>
        <taxon>Actinomycetota</taxon>
        <taxon>Actinomycetes</taxon>
        <taxon>Micromonosporales</taxon>
        <taxon>Micromonosporaceae</taxon>
        <taxon>Dactylosporangium</taxon>
    </lineage>
</organism>
<dbReference type="Proteomes" id="UP001500620">
    <property type="component" value="Unassembled WGS sequence"/>
</dbReference>
<reference evidence="2" key="1">
    <citation type="journal article" date="2019" name="Int. J. Syst. Evol. Microbiol.">
        <title>The Global Catalogue of Microorganisms (GCM) 10K type strain sequencing project: providing services to taxonomists for standard genome sequencing and annotation.</title>
        <authorList>
            <consortium name="The Broad Institute Genomics Platform"/>
            <consortium name="The Broad Institute Genome Sequencing Center for Infectious Disease"/>
            <person name="Wu L."/>
            <person name="Ma J."/>
        </authorList>
    </citation>
    <scope>NUCLEOTIDE SEQUENCE [LARGE SCALE GENOMIC DNA]</scope>
    <source>
        <strain evidence="2">JCM 17441</strain>
    </source>
</reference>
<protein>
    <submittedName>
        <fullName evidence="1">Uncharacterized protein</fullName>
    </submittedName>
</protein>